<dbReference type="PROSITE" id="PS00027">
    <property type="entry name" value="HOMEOBOX_1"/>
    <property type="match status" value="1"/>
</dbReference>
<comment type="subcellular location">
    <subcellularLocation>
        <location evidence="1 6">Nucleus</location>
    </subcellularLocation>
</comment>
<feature type="region of interest" description="Disordered" evidence="7">
    <location>
        <begin position="1"/>
        <end position="34"/>
    </location>
</feature>
<dbReference type="Gene3D" id="1.10.10.60">
    <property type="entry name" value="Homeodomain-like"/>
    <property type="match status" value="1"/>
</dbReference>
<evidence type="ECO:0000256" key="3">
    <source>
        <dbReference type="ARBA" id="ARBA00023125"/>
    </source>
</evidence>
<protein>
    <recommendedName>
        <fullName evidence="12">Homeobox domain-containing protein</fullName>
    </recommendedName>
</protein>
<keyword evidence="4 6" id="KW-0371">Homeobox</keyword>
<keyword evidence="3 6" id="KW-0238">DNA-binding</keyword>
<dbReference type="InterPro" id="IPR050224">
    <property type="entry name" value="TALE_homeobox"/>
</dbReference>
<dbReference type="PANTHER" id="PTHR11850">
    <property type="entry name" value="HOMEOBOX PROTEIN TRANSCRIPTION FACTORS"/>
    <property type="match status" value="1"/>
</dbReference>
<evidence type="ECO:0000313" key="10">
    <source>
        <dbReference type="EMBL" id="GMT07056.1"/>
    </source>
</evidence>
<feature type="domain" description="Homeobox" evidence="8">
    <location>
        <begin position="218"/>
        <end position="281"/>
    </location>
</feature>
<organism evidence="10 11">
    <name type="scientific">Pristionchus entomophagus</name>
    <dbReference type="NCBI Taxonomy" id="358040"/>
    <lineage>
        <taxon>Eukaryota</taxon>
        <taxon>Metazoa</taxon>
        <taxon>Ecdysozoa</taxon>
        <taxon>Nematoda</taxon>
        <taxon>Chromadorea</taxon>
        <taxon>Rhabditida</taxon>
        <taxon>Rhabditina</taxon>
        <taxon>Diplogasteromorpha</taxon>
        <taxon>Diplogasteroidea</taxon>
        <taxon>Neodiplogasteridae</taxon>
        <taxon>Pristionchus</taxon>
    </lineage>
</organism>
<dbReference type="PROSITE" id="PS51978">
    <property type="entry name" value="PBC"/>
    <property type="match status" value="1"/>
</dbReference>
<reference evidence="10" key="1">
    <citation type="submission" date="2023-10" db="EMBL/GenBank/DDBJ databases">
        <title>Genome assembly of Pristionchus species.</title>
        <authorList>
            <person name="Yoshida K."/>
            <person name="Sommer R.J."/>
        </authorList>
    </citation>
    <scope>NUCLEOTIDE SEQUENCE</scope>
    <source>
        <strain evidence="10">RS0144</strain>
    </source>
</reference>
<evidence type="ECO:0008006" key="12">
    <source>
        <dbReference type="Google" id="ProtNLM"/>
    </source>
</evidence>
<evidence type="ECO:0000313" key="11">
    <source>
        <dbReference type="Proteomes" id="UP001432027"/>
    </source>
</evidence>
<dbReference type="EMBL" id="BTSX01000006">
    <property type="protein sequence ID" value="GMT07056.1"/>
    <property type="molecule type" value="Genomic_DNA"/>
</dbReference>
<dbReference type="InterPro" id="IPR009057">
    <property type="entry name" value="Homeodomain-like_sf"/>
</dbReference>
<feature type="DNA-binding region" description="Homeobox" evidence="6">
    <location>
        <begin position="220"/>
        <end position="282"/>
    </location>
</feature>
<evidence type="ECO:0000259" key="9">
    <source>
        <dbReference type="PROSITE" id="PS51978"/>
    </source>
</evidence>
<feature type="domain" description="PBC" evidence="9">
    <location>
        <begin position="32"/>
        <end position="219"/>
    </location>
</feature>
<name>A0AAV5UKV9_9BILA</name>
<evidence type="ECO:0000256" key="5">
    <source>
        <dbReference type="ARBA" id="ARBA00023242"/>
    </source>
</evidence>
<dbReference type="GO" id="GO:0005634">
    <property type="term" value="C:nucleus"/>
    <property type="evidence" value="ECO:0007669"/>
    <property type="project" value="UniProtKB-SubCell"/>
</dbReference>
<comment type="caution">
    <text evidence="10">The sequence shown here is derived from an EMBL/GenBank/DDBJ whole genome shotgun (WGS) entry which is preliminary data.</text>
</comment>
<dbReference type="InterPro" id="IPR017970">
    <property type="entry name" value="Homeobox_CS"/>
</dbReference>
<dbReference type="InterPro" id="IPR008422">
    <property type="entry name" value="KN_HD"/>
</dbReference>
<dbReference type="GO" id="GO:0000981">
    <property type="term" value="F:DNA-binding transcription factor activity, RNA polymerase II-specific"/>
    <property type="evidence" value="ECO:0007669"/>
    <property type="project" value="InterPro"/>
</dbReference>
<dbReference type="InterPro" id="IPR005542">
    <property type="entry name" value="PBX_PBC_dom"/>
</dbReference>
<evidence type="ECO:0000256" key="4">
    <source>
        <dbReference type="ARBA" id="ARBA00023155"/>
    </source>
</evidence>
<accession>A0AAV5UKV9</accession>
<feature type="compositionally biased region" description="Acidic residues" evidence="7">
    <location>
        <begin position="15"/>
        <end position="31"/>
    </location>
</feature>
<evidence type="ECO:0000259" key="8">
    <source>
        <dbReference type="PROSITE" id="PS50071"/>
    </source>
</evidence>
<dbReference type="CDD" id="cd00086">
    <property type="entry name" value="homeodomain"/>
    <property type="match status" value="1"/>
</dbReference>
<dbReference type="SUPFAM" id="SSF46689">
    <property type="entry name" value="Homeodomain-like"/>
    <property type="match status" value="1"/>
</dbReference>
<dbReference type="GO" id="GO:0000987">
    <property type="term" value="F:cis-regulatory region sequence-specific DNA binding"/>
    <property type="evidence" value="ECO:0007669"/>
    <property type="project" value="UniProtKB-ARBA"/>
</dbReference>
<gene>
    <name evidence="10" type="ORF">PENTCL1PPCAC_29230</name>
</gene>
<evidence type="ECO:0000256" key="7">
    <source>
        <dbReference type="SAM" id="MobiDB-lite"/>
    </source>
</evidence>
<dbReference type="Proteomes" id="UP001432027">
    <property type="component" value="Unassembled WGS sequence"/>
</dbReference>
<dbReference type="Pfam" id="PF03792">
    <property type="entry name" value="PBC"/>
    <property type="match status" value="1"/>
</dbReference>
<evidence type="ECO:0000256" key="6">
    <source>
        <dbReference type="PROSITE-ProRule" id="PRU00108"/>
    </source>
</evidence>
<sequence length="464" mass="53338">MPRKARPVVYSSSSSEEDVDTNQDEGSEESFESVGELSNLFDRLKTYIAATDRNPSKIFKDLKKHQAGLNKAMFSALADKKENDLAAILDVRAEEVKKLNNCSEKLDNMLFDCLAGAELGPPSPEPGEPEPANDGEYKYQLQAIKIKHTKMLEELEQSRSQTERLVDNMVEMQILFRPISKEDHRRMIETSNSRYSCAEEAIKKSTVNAVMLINNKCLDARRRRRNFTKETTDVLTRWFHDNIEHPYPTDAEKNELAIECNITVQQITNWFGNRRVRQKRQADRPLQPPSSPKKKEGHHQGSKNMNHLKGNRARAAQRRGDEVQQPDVGQRQQHIVQQQLLQLQQAHAAAMLDQNNYQVDQFEPQGIPHPSTLLIPEHYQLNAMDHSLMDDQSMAGSQDVNYILQPRSSLCEKLFITCIRSKRTPLVEQDIKSEVQNFVRRNRKSKIANQVWYNSSEIFARDNG</sequence>
<dbReference type="InterPro" id="IPR001356">
    <property type="entry name" value="HD"/>
</dbReference>
<dbReference type="AlphaFoldDB" id="A0AAV5UKV9"/>
<evidence type="ECO:0000256" key="1">
    <source>
        <dbReference type="ARBA" id="ARBA00004123"/>
    </source>
</evidence>
<dbReference type="Pfam" id="PF05920">
    <property type="entry name" value="Homeobox_KN"/>
    <property type="match status" value="1"/>
</dbReference>
<evidence type="ECO:0000256" key="2">
    <source>
        <dbReference type="ARBA" id="ARBA00007601"/>
    </source>
</evidence>
<keyword evidence="5 6" id="KW-0539">Nucleus</keyword>
<feature type="region of interest" description="Disordered" evidence="7">
    <location>
        <begin position="276"/>
        <end position="329"/>
    </location>
</feature>
<dbReference type="PROSITE" id="PS50071">
    <property type="entry name" value="HOMEOBOX_2"/>
    <property type="match status" value="1"/>
</dbReference>
<proteinExistence type="inferred from homology"/>
<dbReference type="SMART" id="SM00389">
    <property type="entry name" value="HOX"/>
    <property type="match status" value="1"/>
</dbReference>
<comment type="similarity">
    <text evidence="2">Belongs to the TALE/PBX homeobox family.</text>
</comment>
<keyword evidence="11" id="KW-1185">Reference proteome</keyword>